<comment type="caution">
    <text evidence="1">The sequence shown here is derived from an EMBL/GenBank/DDBJ whole genome shotgun (WGS) entry which is preliminary data.</text>
</comment>
<sequence>MIKRWGWQIANEPTMKSFRQTSRSSRVKGAMAWDTTYINTMIINCDYSSENEGNRKIISKEKLLETIGLFSNSRAIKPKYFKRGNYWEGLIYSINGNDTNDHELLGRGLIIWNDELSPSSSFSKIVKCMIRVHPSLYEKVFDEFTNKFQDYDNLTIHDCKYSIGSILVNGPKSLSSLESIFHLANKNIDSKSYKIWRDFANLQDINTLPIGSMFSFYINDPRFWLKGVKPSYISKPDQIMDSIIKVSNGEGVNIQSFNDLFSLQGRSKSYENQSSLKELSKRRTHVISGENIKVNEDKDPLIPIIIMKLEQGLQILLPWFWVLPLSFTLFHIPHINIGGLKNIQQLNFENFRLDFQNDYHFTNIGYIENEIKKFERLKKWNRKPKSKKILYDKIIINNNNGDDDNEIGEIGNPFCSDWRFLQILRYGLKLLKFYETNNGGVQDALKSTTNFNESLNREIKTFNDLNQVIKDIEKADESLLDKDGQTLKELPIKLYNKKSIGLINDQINKISSAFMYFKDIPQLFVKPIKFKCISRGHPSDNARIYMIPQEDKQDWINYYKNYNKNIYNHNNSPKLDNLFCPSSRNLIGFATSATFNLTVGCGSGVGSIVADAFPLVTDTKNGLNQENFVIIRNIGSDTPMLASFEYVKL</sequence>
<protein>
    <submittedName>
        <fullName evidence="1">Unnamed protein product</fullName>
    </submittedName>
</protein>
<organism evidence="1 2">
    <name type="scientific">Candida boidinii</name>
    <name type="common">Yeast</name>
    <dbReference type="NCBI Taxonomy" id="5477"/>
    <lineage>
        <taxon>Eukaryota</taxon>
        <taxon>Fungi</taxon>
        <taxon>Dikarya</taxon>
        <taxon>Ascomycota</taxon>
        <taxon>Saccharomycotina</taxon>
        <taxon>Pichiomycetes</taxon>
        <taxon>Pichiales</taxon>
        <taxon>Pichiaceae</taxon>
        <taxon>Ogataea</taxon>
        <taxon>Ogataea/Candida clade</taxon>
    </lineage>
</organism>
<proteinExistence type="predicted"/>
<evidence type="ECO:0000313" key="2">
    <source>
        <dbReference type="Proteomes" id="UP001165101"/>
    </source>
</evidence>
<dbReference type="Proteomes" id="UP001165101">
    <property type="component" value="Unassembled WGS sequence"/>
</dbReference>
<gene>
    <name evidence="1" type="ORF">Cboi01_000303700</name>
</gene>
<dbReference type="EMBL" id="BSXV01001542">
    <property type="protein sequence ID" value="GME93176.1"/>
    <property type="molecule type" value="Genomic_DNA"/>
</dbReference>
<keyword evidence="2" id="KW-1185">Reference proteome</keyword>
<name>A0ACB5TQJ2_CANBO</name>
<evidence type="ECO:0000313" key="1">
    <source>
        <dbReference type="EMBL" id="GME93176.1"/>
    </source>
</evidence>
<accession>A0ACB5TQJ2</accession>
<reference evidence="1" key="1">
    <citation type="submission" date="2023-04" db="EMBL/GenBank/DDBJ databases">
        <title>Candida boidinii NBRC 1967.</title>
        <authorList>
            <person name="Ichikawa N."/>
            <person name="Sato H."/>
            <person name="Tonouchi N."/>
        </authorList>
    </citation>
    <scope>NUCLEOTIDE SEQUENCE</scope>
    <source>
        <strain evidence="1">NBRC 1967</strain>
    </source>
</reference>